<proteinExistence type="predicted"/>
<sequence>MRAPLPPNERRGFRRPAGARPGFRPAHALPRFRRYGRPRRLSPRRWPESGSPRRAVCRPTAPHGRNRGQRAPSPGRSVRRSGGSVGGFSSLSPVF</sequence>
<accession>A0A9C9NDH7</accession>
<feature type="compositionally biased region" description="Low complexity" evidence="1">
    <location>
        <begin position="72"/>
        <end position="95"/>
    </location>
</feature>
<feature type="compositionally biased region" description="Low complexity" evidence="1">
    <location>
        <begin position="15"/>
        <end position="26"/>
    </location>
</feature>
<evidence type="ECO:0000313" key="2">
    <source>
        <dbReference type="EMBL" id="HET99202.1"/>
    </source>
</evidence>
<name>A0A9C9NDH7_9HYPH</name>
<evidence type="ECO:0000256" key="1">
    <source>
        <dbReference type="SAM" id="MobiDB-lite"/>
    </source>
</evidence>
<dbReference type="EMBL" id="DRGN01000026">
    <property type="protein sequence ID" value="HET99202.1"/>
    <property type="molecule type" value="Genomic_DNA"/>
</dbReference>
<evidence type="ECO:0000313" key="3">
    <source>
        <dbReference type="Proteomes" id="UP000885680"/>
    </source>
</evidence>
<dbReference type="AlphaFoldDB" id="A0A9C9NDH7"/>
<comment type="caution">
    <text evidence="2">The sequence shown here is derived from an EMBL/GenBank/DDBJ whole genome shotgun (WGS) entry which is preliminary data.</text>
</comment>
<organism evidence="2 3">
    <name type="scientific">Aurantimonas coralicida</name>
    <dbReference type="NCBI Taxonomy" id="182270"/>
    <lineage>
        <taxon>Bacteria</taxon>
        <taxon>Pseudomonadati</taxon>
        <taxon>Pseudomonadota</taxon>
        <taxon>Alphaproteobacteria</taxon>
        <taxon>Hyphomicrobiales</taxon>
        <taxon>Aurantimonadaceae</taxon>
        <taxon>Aurantimonas</taxon>
    </lineage>
</organism>
<protein>
    <submittedName>
        <fullName evidence="2">Uncharacterized protein</fullName>
    </submittedName>
</protein>
<gene>
    <name evidence="2" type="ORF">ENH89_02250</name>
</gene>
<dbReference type="Proteomes" id="UP000885680">
    <property type="component" value="Unassembled WGS sequence"/>
</dbReference>
<feature type="region of interest" description="Disordered" evidence="1">
    <location>
        <begin position="1"/>
        <end position="95"/>
    </location>
</feature>
<feature type="compositionally biased region" description="Basic residues" evidence="1">
    <location>
        <begin position="30"/>
        <end position="43"/>
    </location>
</feature>
<reference evidence="2" key="1">
    <citation type="journal article" date="2020" name="mSystems">
        <title>Genome- and Community-Level Interaction Insights into Carbon Utilization and Element Cycling Functions of Hydrothermarchaeota in Hydrothermal Sediment.</title>
        <authorList>
            <person name="Zhou Z."/>
            <person name="Liu Y."/>
            <person name="Xu W."/>
            <person name="Pan J."/>
            <person name="Luo Z.H."/>
            <person name="Li M."/>
        </authorList>
    </citation>
    <scope>NUCLEOTIDE SEQUENCE</scope>
    <source>
        <strain evidence="2">HyVt-347</strain>
    </source>
</reference>